<dbReference type="Proteomes" id="UP000838160">
    <property type="component" value="Unassembled WGS sequence"/>
</dbReference>
<feature type="chain" id="PRO_5045666027" description="Lipoprotein" evidence="1">
    <location>
        <begin position="20"/>
        <end position="108"/>
    </location>
</feature>
<gene>
    <name evidence="2" type="ORF">VHP8226_01689</name>
</gene>
<proteinExistence type="predicted"/>
<organism evidence="2 3">
    <name type="scientific">Vibrio hippocampi</name>
    <dbReference type="NCBI Taxonomy" id="654686"/>
    <lineage>
        <taxon>Bacteria</taxon>
        <taxon>Pseudomonadati</taxon>
        <taxon>Pseudomonadota</taxon>
        <taxon>Gammaproteobacteria</taxon>
        <taxon>Vibrionales</taxon>
        <taxon>Vibrionaceae</taxon>
        <taxon>Vibrio</taxon>
    </lineage>
</organism>
<evidence type="ECO:0000256" key="1">
    <source>
        <dbReference type="SAM" id="SignalP"/>
    </source>
</evidence>
<evidence type="ECO:0000313" key="3">
    <source>
        <dbReference type="Proteomes" id="UP000838160"/>
    </source>
</evidence>
<evidence type="ECO:0000313" key="2">
    <source>
        <dbReference type="EMBL" id="CAH0526217.1"/>
    </source>
</evidence>
<comment type="caution">
    <text evidence="2">The sequence shown here is derived from an EMBL/GenBank/DDBJ whole genome shotgun (WGS) entry which is preliminary data.</text>
</comment>
<sequence length="108" mass="12177">MTKPNLKAAQGMLLVTVGAAMLTACNSSSTQEQIAWIEKWDSFAHYDQKLEVIEQCFKQAKVRSLMDDMTDRQSQVYNACTLELITKIAEGEGVYLEKKVLQANIVQF</sequence>
<keyword evidence="3" id="KW-1185">Reference proteome</keyword>
<dbReference type="EMBL" id="CAKLCM010000002">
    <property type="protein sequence ID" value="CAH0526217.1"/>
    <property type="molecule type" value="Genomic_DNA"/>
</dbReference>
<dbReference type="RefSeq" id="WP_237484624.1">
    <property type="nucleotide sequence ID" value="NZ_CAKLCM010000002.1"/>
</dbReference>
<name>A0ABN8DJT2_9VIBR</name>
<reference evidence="2" key="1">
    <citation type="submission" date="2021-12" db="EMBL/GenBank/DDBJ databases">
        <authorList>
            <person name="Rodrigo-Torres L."/>
            <person name="Arahal R. D."/>
            <person name="Lucena T."/>
        </authorList>
    </citation>
    <scope>NUCLEOTIDE SEQUENCE</scope>
    <source>
        <strain evidence="2">CECT 8226</strain>
    </source>
</reference>
<accession>A0ABN8DJT2</accession>
<keyword evidence="1" id="KW-0732">Signal</keyword>
<feature type="signal peptide" evidence="1">
    <location>
        <begin position="1"/>
        <end position="19"/>
    </location>
</feature>
<protein>
    <recommendedName>
        <fullName evidence="4">Lipoprotein</fullName>
    </recommendedName>
</protein>
<evidence type="ECO:0008006" key="4">
    <source>
        <dbReference type="Google" id="ProtNLM"/>
    </source>
</evidence>
<dbReference type="PROSITE" id="PS51257">
    <property type="entry name" value="PROKAR_LIPOPROTEIN"/>
    <property type="match status" value="1"/>
</dbReference>